<protein>
    <submittedName>
        <fullName evidence="1">Uncharacterized protein</fullName>
    </submittedName>
</protein>
<sequence length="184" mass="20918">MEINGVTFRDYACASANMAAGMPTEKICEILGIELPVWEDTKNQWNGKMAELSHDDMKFFGEVFMNPKQGKFANAEGGAEGPEVALAKYPKWSDHIKMERHFAIAQDVGIDIDFQKEYGISITQFSQLGMHWGGRIQKAMQEDPNSGKIQKLMKKQGRLTEKWEAHFNEMYQDQSANLSDDIDF</sequence>
<organism evidence="1 2">
    <name type="scientific">Maribacter aquivivus</name>
    <dbReference type="NCBI Taxonomy" id="228958"/>
    <lineage>
        <taxon>Bacteria</taxon>
        <taxon>Pseudomonadati</taxon>
        <taxon>Bacteroidota</taxon>
        <taxon>Flavobacteriia</taxon>
        <taxon>Flavobacteriales</taxon>
        <taxon>Flavobacteriaceae</taxon>
        <taxon>Maribacter</taxon>
    </lineage>
</organism>
<dbReference type="STRING" id="228958.SAMN04488007_2057"/>
<accession>A0A1M6NHC4</accession>
<dbReference type="OrthoDB" id="8662267at2"/>
<name>A0A1M6NHC4_9FLAO</name>
<keyword evidence="2" id="KW-1185">Reference proteome</keyword>
<evidence type="ECO:0000313" key="1">
    <source>
        <dbReference type="EMBL" id="SHJ95151.1"/>
    </source>
</evidence>
<dbReference type="Proteomes" id="UP000184314">
    <property type="component" value="Unassembled WGS sequence"/>
</dbReference>
<gene>
    <name evidence="1" type="ORF">SAMN04488007_2057</name>
</gene>
<proteinExistence type="predicted"/>
<reference evidence="2" key="1">
    <citation type="submission" date="2016-11" db="EMBL/GenBank/DDBJ databases">
        <authorList>
            <person name="Varghese N."/>
            <person name="Submissions S."/>
        </authorList>
    </citation>
    <scope>NUCLEOTIDE SEQUENCE [LARGE SCALE GENOMIC DNA]</scope>
    <source>
        <strain evidence="2">DSM 16478</strain>
    </source>
</reference>
<dbReference type="EMBL" id="FQZX01000001">
    <property type="protein sequence ID" value="SHJ95151.1"/>
    <property type="molecule type" value="Genomic_DNA"/>
</dbReference>
<evidence type="ECO:0000313" key="2">
    <source>
        <dbReference type="Proteomes" id="UP000184314"/>
    </source>
</evidence>
<dbReference type="RefSeq" id="WP_073243610.1">
    <property type="nucleotide sequence ID" value="NZ_CANLFZ010000001.1"/>
</dbReference>
<dbReference type="AlphaFoldDB" id="A0A1M6NHC4"/>